<dbReference type="AlphaFoldDB" id="K3WCP7"/>
<dbReference type="Gene3D" id="3.30.420.10">
    <property type="entry name" value="Ribonuclease H-like superfamily/Ribonuclease H"/>
    <property type="match status" value="1"/>
</dbReference>
<dbReference type="InParanoid" id="K3WCP7"/>
<dbReference type="STRING" id="431595.K3WCP7"/>
<reference evidence="2" key="3">
    <citation type="submission" date="2015-02" db="UniProtKB">
        <authorList>
            <consortium name="EnsemblProtists"/>
        </authorList>
    </citation>
    <scope>IDENTIFICATION</scope>
    <source>
        <strain evidence="2">DAOM BR144</strain>
    </source>
</reference>
<reference evidence="3" key="1">
    <citation type="journal article" date="2010" name="Genome Biol.">
        <title>Genome sequence of the necrotrophic plant pathogen Pythium ultimum reveals original pathogenicity mechanisms and effector repertoire.</title>
        <authorList>
            <person name="Levesque C.A."/>
            <person name="Brouwer H."/>
            <person name="Cano L."/>
            <person name="Hamilton J.P."/>
            <person name="Holt C."/>
            <person name="Huitema E."/>
            <person name="Raffaele S."/>
            <person name="Robideau G.P."/>
            <person name="Thines M."/>
            <person name="Win J."/>
            <person name="Zerillo M.M."/>
            <person name="Beakes G.W."/>
            <person name="Boore J.L."/>
            <person name="Busam D."/>
            <person name="Dumas B."/>
            <person name="Ferriera S."/>
            <person name="Fuerstenberg S.I."/>
            <person name="Gachon C.M."/>
            <person name="Gaulin E."/>
            <person name="Govers F."/>
            <person name="Grenville-Briggs L."/>
            <person name="Horner N."/>
            <person name="Hostetler J."/>
            <person name="Jiang R.H."/>
            <person name="Johnson J."/>
            <person name="Krajaejun T."/>
            <person name="Lin H."/>
            <person name="Meijer H.J."/>
            <person name="Moore B."/>
            <person name="Morris P."/>
            <person name="Phuntmart V."/>
            <person name="Puiu D."/>
            <person name="Shetty J."/>
            <person name="Stajich J.E."/>
            <person name="Tripathy S."/>
            <person name="Wawra S."/>
            <person name="van West P."/>
            <person name="Whitty B.R."/>
            <person name="Coutinho P.M."/>
            <person name="Henrissat B."/>
            <person name="Martin F."/>
            <person name="Thomas P.D."/>
            <person name="Tyler B.M."/>
            <person name="De Vries R.P."/>
            <person name="Kamoun S."/>
            <person name="Yandell M."/>
            <person name="Tisserat N."/>
            <person name="Buell C.R."/>
        </authorList>
    </citation>
    <scope>NUCLEOTIDE SEQUENCE</scope>
    <source>
        <strain evidence="3">DAOM:BR144</strain>
    </source>
</reference>
<sequence length="232" mass="27139">MAYGQASTTNNTAEYWGLINGLRYVKARQCQPLHVVGDSVMIIRQQQLHYPPKNRRLASMYHWPKRLADTMTIRSWSHHYRSFNKMADKAANHAMGSSVSAQYRFPTDRREGAELASLMLKETWREQWGKEKLRLATHNQFSNIPDHKGEWSSKLRQPGKEYFLRLAARCCREVSQMRDKGNVSIIQKSMIRCDLGENLNSVWEEQQLFPHLRKLIHTYPEVFEGMKPINSC</sequence>
<dbReference type="InterPro" id="IPR002156">
    <property type="entry name" value="RNaseH_domain"/>
</dbReference>
<organism evidence="2 3">
    <name type="scientific">Globisporangium ultimum (strain ATCC 200006 / CBS 805.95 / DAOM BR144)</name>
    <name type="common">Pythium ultimum</name>
    <dbReference type="NCBI Taxonomy" id="431595"/>
    <lineage>
        <taxon>Eukaryota</taxon>
        <taxon>Sar</taxon>
        <taxon>Stramenopiles</taxon>
        <taxon>Oomycota</taxon>
        <taxon>Peronosporomycetes</taxon>
        <taxon>Pythiales</taxon>
        <taxon>Pythiaceae</taxon>
        <taxon>Globisporangium</taxon>
    </lineage>
</organism>
<proteinExistence type="predicted"/>
<dbReference type="EnsemblProtists" id="PYU1_T002738">
    <property type="protein sequence ID" value="PYU1_T002738"/>
    <property type="gene ID" value="PYU1_G002735"/>
</dbReference>
<dbReference type="GO" id="GO:0004523">
    <property type="term" value="F:RNA-DNA hybrid ribonuclease activity"/>
    <property type="evidence" value="ECO:0007669"/>
    <property type="project" value="InterPro"/>
</dbReference>
<dbReference type="SUPFAM" id="SSF53098">
    <property type="entry name" value="Ribonuclease H-like"/>
    <property type="match status" value="1"/>
</dbReference>
<dbReference type="Pfam" id="PF13456">
    <property type="entry name" value="RVT_3"/>
    <property type="match status" value="1"/>
</dbReference>
<dbReference type="VEuPathDB" id="FungiDB:PYU1_G002735"/>
<dbReference type="Proteomes" id="UP000019132">
    <property type="component" value="Unassembled WGS sequence"/>
</dbReference>
<evidence type="ECO:0000313" key="2">
    <source>
        <dbReference type="EnsemblProtists" id="PYU1_T002738"/>
    </source>
</evidence>
<protein>
    <recommendedName>
        <fullName evidence="1">RNase H type-1 domain-containing protein</fullName>
    </recommendedName>
</protein>
<accession>K3WCP7</accession>
<dbReference type="PANTHER" id="PTHR46387:SF2">
    <property type="entry name" value="RIBONUCLEASE HI"/>
    <property type="match status" value="1"/>
</dbReference>
<dbReference type="HOGENOM" id="CLU_1196948_0_0_1"/>
<dbReference type="EMBL" id="GL376628">
    <property type="status" value="NOT_ANNOTATED_CDS"/>
    <property type="molecule type" value="Genomic_DNA"/>
</dbReference>
<dbReference type="InterPro" id="IPR012337">
    <property type="entry name" value="RNaseH-like_sf"/>
</dbReference>
<dbReference type="PANTHER" id="PTHR46387">
    <property type="entry name" value="POLYNUCLEOTIDYL TRANSFERASE, RIBONUCLEASE H-LIKE SUPERFAMILY PROTEIN"/>
    <property type="match status" value="1"/>
</dbReference>
<keyword evidence="3" id="KW-1185">Reference proteome</keyword>
<name>K3WCP7_GLOUD</name>
<feature type="domain" description="RNase H type-1" evidence="1">
    <location>
        <begin position="5"/>
        <end position="94"/>
    </location>
</feature>
<dbReference type="GO" id="GO:0003676">
    <property type="term" value="F:nucleic acid binding"/>
    <property type="evidence" value="ECO:0007669"/>
    <property type="project" value="InterPro"/>
</dbReference>
<evidence type="ECO:0000313" key="3">
    <source>
        <dbReference type="Proteomes" id="UP000019132"/>
    </source>
</evidence>
<evidence type="ECO:0000259" key="1">
    <source>
        <dbReference type="Pfam" id="PF13456"/>
    </source>
</evidence>
<reference evidence="3" key="2">
    <citation type="submission" date="2010-04" db="EMBL/GenBank/DDBJ databases">
        <authorList>
            <person name="Buell R."/>
            <person name="Hamilton J."/>
            <person name="Hostetler J."/>
        </authorList>
    </citation>
    <scope>NUCLEOTIDE SEQUENCE [LARGE SCALE GENOMIC DNA]</scope>
    <source>
        <strain evidence="3">DAOM:BR144</strain>
    </source>
</reference>
<dbReference type="InterPro" id="IPR036397">
    <property type="entry name" value="RNaseH_sf"/>
</dbReference>